<proteinExistence type="inferred from homology"/>
<sequence>MSENIIMPKLGMTMKEGTVEEWFKAEGDVVEQGESVCTISSEKLTQDVEAPASGILLEIKVQAGEETEVKSVLGIIGDEGESTDSSSTTESDNEESNNSQSDDEEQQTNDTTSINEDDSNHDEDTNQSNNVEPQNGKRIFISPLARKMAEDKNFDITRIQGTGGNNRITKLDIQRVEEQGYDIEAKNEDMQSKEDKNTKFNSANVGEGLNPMRKRIAQNMRQSLAETAQLTLHRKVDADRLLDFKNKLSAELENANQDTKLTVTALLAKAIVLALKDYGAINARYENGQLTEYDDVHLGVATSLDEGLMVPVINNADTKSIGALAKEIKSSAEAVRDGNTNDVKLAGATFTITNMGTSGIEYFTPILNLGETGILGVGALSKEVVLEGDSVKQVSRIPLSLTFDHQILDGASAADFLKVLAKYIENPYLLIL</sequence>
<dbReference type="InterPro" id="IPR004167">
    <property type="entry name" value="PSBD"/>
</dbReference>
<feature type="domain" description="Lipoyl-binding" evidence="11">
    <location>
        <begin position="2"/>
        <end position="77"/>
    </location>
</feature>
<accession>A0A2K0AY00</accession>
<comment type="subunit">
    <text evidence="3">Forms a 24-polypeptide structural core with octahedral symmetry.</text>
</comment>
<dbReference type="Proteomes" id="UP000053523">
    <property type="component" value="Unassembled WGS sequence"/>
</dbReference>
<protein>
    <recommendedName>
        <fullName evidence="9">Dihydrolipoamide acetyltransferase component of pyruvate dehydrogenase complex</fullName>
        <ecNumber evidence="9">2.3.1.-</ecNumber>
    </recommendedName>
</protein>
<keyword evidence="5 9" id="KW-0450">Lipoyl</keyword>
<comment type="caution">
    <text evidence="13">The sequence shown here is derived from an EMBL/GenBank/DDBJ whole genome shotgun (WGS) entry which is preliminary data.</text>
</comment>
<comment type="catalytic activity">
    <reaction evidence="8">
        <text>N(6)-[(R)-dihydrolipoyl]-L-lysyl-[protein] + acetyl-CoA = N(6)-[(R)-S(8)-acetyldihydrolipoyl]-L-lysyl-[protein] + CoA</text>
        <dbReference type="Rhea" id="RHEA:17017"/>
        <dbReference type="Rhea" id="RHEA-COMP:10475"/>
        <dbReference type="Rhea" id="RHEA-COMP:10478"/>
        <dbReference type="ChEBI" id="CHEBI:57287"/>
        <dbReference type="ChEBI" id="CHEBI:57288"/>
        <dbReference type="ChEBI" id="CHEBI:83100"/>
        <dbReference type="ChEBI" id="CHEBI:83111"/>
        <dbReference type="EC" id="2.3.1.12"/>
    </reaction>
</comment>
<evidence type="ECO:0000256" key="9">
    <source>
        <dbReference type="RuleBase" id="RU003423"/>
    </source>
</evidence>
<dbReference type="EMBL" id="LORN02000006">
    <property type="protein sequence ID" value="PNN29921.1"/>
    <property type="molecule type" value="Genomic_DNA"/>
</dbReference>
<organism evidence="13 14">
    <name type="scientific">Staphylococcus haemolyticus</name>
    <dbReference type="NCBI Taxonomy" id="1283"/>
    <lineage>
        <taxon>Bacteria</taxon>
        <taxon>Bacillati</taxon>
        <taxon>Bacillota</taxon>
        <taxon>Bacilli</taxon>
        <taxon>Bacillales</taxon>
        <taxon>Staphylococcaceae</taxon>
        <taxon>Staphylococcus</taxon>
    </lineage>
</organism>
<feature type="domain" description="Peripheral subunit-binding (PSBD)" evidence="12">
    <location>
        <begin position="140"/>
        <end position="177"/>
    </location>
</feature>
<dbReference type="Gene3D" id="4.10.320.10">
    <property type="entry name" value="E3-binding domain"/>
    <property type="match status" value="1"/>
</dbReference>
<evidence type="ECO:0000256" key="2">
    <source>
        <dbReference type="ARBA" id="ARBA00007317"/>
    </source>
</evidence>
<dbReference type="GO" id="GO:0005737">
    <property type="term" value="C:cytoplasm"/>
    <property type="evidence" value="ECO:0007669"/>
    <property type="project" value="TreeGrafter"/>
</dbReference>
<dbReference type="InterPro" id="IPR023213">
    <property type="entry name" value="CAT-like_dom_sf"/>
</dbReference>
<dbReference type="AlphaFoldDB" id="A0A2K0AY00"/>
<name>A0A2K0AY00_STAHA</name>
<gene>
    <name evidence="13" type="ORF">AL503_001100</name>
</gene>
<dbReference type="PROSITE" id="PS50968">
    <property type="entry name" value="BIOTINYL_LIPOYL"/>
    <property type="match status" value="1"/>
</dbReference>
<evidence type="ECO:0000256" key="10">
    <source>
        <dbReference type="SAM" id="MobiDB-lite"/>
    </source>
</evidence>
<dbReference type="InterPro" id="IPR050743">
    <property type="entry name" value="2-oxoacid_DH_E2_comp"/>
</dbReference>
<evidence type="ECO:0000256" key="7">
    <source>
        <dbReference type="ARBA" id="ARBA00025211"/>
    </source>
</evidence>
<keyword evidence="6 9" id="KW-0012">Acyltransferase</keyword>
<dbReference type="SUPFAM" id="SSF52777">
    <property type="entry name" value="CoA-dependent acyltransferases"/>
    <property type="match status" value="1"/>
</dbReference>
<dbReference type="InterPro" id="IPR000089">
    <property type="entry name" value="Biotin_lipoyl"/>
</dbReference>
<evidence type="ECO:0000256" key="5">
    <source>
        <dbReference type="ARBA" id="ARBA00022823"/>
    </source>
</evidence>
<dbReference type="InterPro" id="IPR001078">
    <property type="entry name" value="2-oxoacid_DH_actylTfrase"/>
</dbReference>
<feature type="compositionally biased region" description="Basic and acidic residues" evidence="10">
    <location>
        <begin position="188"/>
        <end position="198"/>
    </location>
</feature>
<evidence type="ECO:0000256" key="1">
    <source>
        <dbReference type="ARBA" id="ARBA00001938"/>
    </source>
</evidence>
<evidence type="ECO:0000313" key="13">
    <source>
        <dbReference type="EMBL" id="PNN29921.1"/>
    </source>
</evidence>
<evidence type="ECO:0000256" key="8">
    <source>
        <dbReference type="ARBA" id="ARBA00048370"/>
    </source>
</evidence>
<dbReference type="InterPro" id="IPR036625">
    <property type="entry name" value="E3-bd_dom_sf"/>
</dbReference>
<feature type="region of interest" description="Disordered" evidence="10">
    <location>
        <begin position="74"/>
        <end position="138"/>
    </location>
</feature>
<dbReference type="SUPFAM" id="SSF47005">
    <property type="entry name" value="Peripheral subunit-binding domain of 2-oxo acid dehydrogenase complex"/>
    <property type="match status" value="1"/>
</dbReference>
<evidence type="ECO:0000256" key="4">
    <source>
        <dbReference type="ARBA" id="ARBA00022679"/>
    </source>
</evidence>
<dbReference type="InterPro" id="IPR011053">
    <property type="entry name" value="Single_hybrid_motif"/>
</dbReference>
<dbReference type="Gene3D" id="3.30.559.10">
    <property type="entry name" value="Chloramphenicol acetyltransferase-like domain"/>
    <property type="match status" value="1"/>
</dbReference>
<feature type="compositionally biased region" description="Acidic residues" evidence="10">
    <location>
        <begin position="91"/>
        <end position="107"/>
    </location>
</feature>
<dbReference type="CDD" id="cd06849">
    <property type="entry name" value="lipoyl_domain"/>
    <property type="match status" value="1"/>
</dbReference>
<dbReference type="Pfam" id="PF02817">
    <property type="entry name" value="E3_binding"/>
    <property type="match status" value="1"/>
</dbReference>
<keyword evidence="4 9" id="KW-0808">Transferase</keyword>
<evidence type="ECO:0000313" key="14">
    <source>
        <dbReference type="Proteomes" id="UP000053523"/>
    </source>
</evidence>
<evidence type="ECO:0000259" key="11">
    <source>
        <dbReference type="PROSITE" id="PS50968"/>
    </source>
</evidence>
<comment type="similarity">
    <text evidence="2 9">Belongs to the 2-oxoacid dehydrogenase family.</text>
</comment>
<dbReference type="EC" id="2.3.1.-" evidence="9"/>
<dbReference type="PANTHER" id="PTHR43178">
    <property type="entry name" value="DIHYDROLIPOAMIDE ACETYLTRANSFERASE COMPONENT OF PYRUVATE DEHYDROGENASE COMPLEX"/>
    <property type="match status" value="1"/>
</dbReference>
<dbReference type="PROSITE" id="PS51826">
    <property type="entry name" value="PSBD"/>
    <property type="match status" value="1"/>
</dbReference>
<dbReference type="SUPFAM" id="SSF51230">
    <property type="entry name" value="Single hybrid motif"/>
    <property type="match status" value="1"/>
</dbReference>
<evidence type="ECO:0000256" key="3">
    <source>
        <dbReference type="ARBA" id="ARBA00011484"/>
    </source>
</evidence>
<dbReference type="Pfam" id="PF00364">
    <property type="entry name" value="Biotin_lipoyl"/>
    <property type="match status" value="1"/>
</dbReference>
<evidence type="ECO:0000259" key="12">
    <source>
        <dbReference type="PROSITE" id="PS51826"/>
    </source>
</evidence>
<evidence type="ECO:0000256" key="6">
    <source>
        <dbReference type="ARBA" id="ARBA00023315"/>
    </source>
</evidence>
<dbReference type="GO" id="GO:0004742">
    <property type="term" value="F:dihydrolipoyllysine-residue acetyltransferase activity"/>
    <property type="evidence" value="ECO:0007669"/>
    <property type="project" value="UniProtKB-EC"/>
</dbReference>
<dbReference type="Pfam" id="PF00198">
    <property type="entry name" value="2-oxoacid_dh"/>
    <property type="match status" value="1"/>
</dbReference>
<dbReference type="GO" id="GO:0031405">
    <property type="term" value="F:lipoic acid binding"/>
    <property type="evidence" value="ECO:0007669"/>
    <property type="project" value="TreeGrafter"/>
</dbReference>
<comment type="function">
    <text evidence="7">The pyruvate dehydrogenase complex catalyzes the overall conversion of pyruvate to acetyl-CoA and CO(2). It contains multiple copies of three enzymatic components: pyruvate dehydrogenase (E1), dihydrolipoamide acetyltransferase (E2) and lipoamide dehydrogenase (E3).</text>
</comment>
<comment type="cofactor">
    <cofactor evidence="1 9">
        <name>(R)-lipoate</name>
        <dbReference type="ChEBI" id="CHEBI:83088"/>
    </cofactor>
</comment>
<dbReference type="PANTHER" id="PTHR43178:SF5">
    <property type="entry name" value="LIPOAMIDE ACYLTRANSFERASE COMPONENT OF BRANCHED-CHAIN ALPHA-KETO ACID DEHYDROGENASE COMPLEX, MITOCHONDRIAL"/>
    <property type="match status" value="1"/>
</dbReference>
<dbReference type="RefSeq" id="WP_053026754.1">
    <property type="nucleotide sequence ID" value="NZ_CAJCGD010000009.1"/>
</dbReference>
<reference evidence="13 14" key="1">
    <citation type="submission" date="2017-12" db="EMBL/GenBank/DDBJ databases">
        <title>FDA dAtabase for Regulatory Grade micrObial Sequences (FDA-ARGOS): Supporting development and validation of Infectious Disease Dx tests.</title>
        <authorList>
            <person name="Hoffmann M."/>
            <person name="Allard M."/>
            <person name="Evans P."/>
            <person name="Brown E."/>
            <person name="Tallon L."/>
            <person name="Sadzewicz L."/>
            <person name="Sengamalay N."/>
            <person name="Ott S."/>
            <person name="Godinez A."/>
            <person name="Nagaraj S."/>
            <person name="Vavikolanu K."/>
            <person name="Aluvathingal J."/>
            <person name="Nadendla S."/>
            <person name="Sichtig H."/>
        </authorList>
    </citation>
    <scope>NUCLEOTIDE SEQUENCE [LARGE SCALE GENOMIC DNA]</scope>
    <source>
        <strain evidence="13 14">FDAARGOS_148</strain>
    </source>
</reference>
<dbReference type="Gene3D" id="2.40.50.100">
    <property type="match status" value="1"/>
</dbReference>
<feature type="region of interest" description="Disordered" evidence="10">
    <location>
        <begin position="188"/>
        <end position="207"/>
    </location>
</feature>